<dbReference type="EMBL" id="CAIIXF020000005">
    <property type="protein sequence ID" value="CAH1783268.1"/>
    <property type="molecule type" value="Genomic_DNA"/>
</dbReference>
<dbReference type="OrthoDB" id="16120at2759"/>
<sequence length="531" mass="60180">MPQKICAPDLQNICLRNIAQNMDKHWAADYKDNFHNQMDVLHLVGPFEYFTSALIQKLIDVMIATKTLRHHHFQLLIHARIEKVDLSKCTIGTLDKAVKIIGQRCDKLKVLNLANRSNVSAKTLVQVIPEMFNLVTLNLEGTKANDQLLQFIAKNLKSIQDLNVLGCPVTDTGIINLCMDFTNENPKCSLLRKLILSSGHLTRKSAIIALGHLPSLEYLHHPSIMEALTIIHGDAFVSGAPIAVEDTHKIRNLTLSGLDSITSTLTEKCFDIAATYCPNVTEVVFHHEITNNMMSHLSRFKYLNSLELAGSNEDDPSTVNFEDGLLPLLCNIGKQLVKLNVVDMNKFDLDALGHFCPNLRVFHYTTMELPTVEFSEHFLAKCLNNNIKTPHKPFCYLNQLQIVIMMKNCENLSEAKFIRLFNNCQNLQDLHLSGLPSFTDAIFDTILDLTENLKNVNTLQLYECDNISDVPIWRVVQSDSMLKTLYINHCNHFTRQIYTSMLQYIKTSCLDLKLTCMEWKGVLNEGGHLVM</sequence>
<dbReference type="AlphaFoldDB" id="A0A8S4NS52"/>
<dbReference type="Gene3D" id="3.80.10.10">
    <property type="entry name" value="Ribonuclease Inhibitor"/>
    <property type="match status" value="3"/>
</dbReference>
<dbReference type="InterPro" id="IPR032675">
    <property type="entry name" value="LRR_dom_sf"/>
</dbReference>
<comment type="caution">
    <text evidence="1">The sequence shown here is derived from an EMBL/GenBank/DDBJ whole genome shotgun (WGS) entry which is preliminary data.</text>
</comment>
<dbReference type="Proteomes" id="UP000749559">
    <property type="component" value="Unassembled WGS sequence"/>
</dbReference>
<proteinExistence type="predicted"/>
<accession>A0A8S4NS52</accession>
<gene>
    <name evidence="1" type="ORF">OFUS_LOCUS9624</name>
</gene>
<name>A0A8S4NS52_OWEFU</name>
<dbReference type="GO" id="GO:0019005">
    <property type="term" value="C:SCF ubiquitin ligase complex"/>
    <property type="evidence" value="ECO:0007669"/>
    <property type="project" value="TreeGrafter"/>
</dbReference>
<dbReference type="PANTHER" id="PTHR13318:SF247">
    <property type="entry name" value="GH16156P"/>
    <property type="match status" value="1"/>
</dbReference>
<dbReference type="SUPFAM" id="SSF52047">
    <property type="entry name" value="RNI-like"/>
    <property type="match status" value="1"/>
</dbReference>
<dbReference type="InterPro" id="IPR006553">
    <property type="entry name" value="Leu-rich_rpt_Cys-con_subtyp"/>
</dbReference>
<keyword evidence="2" id="KW-1185">Reference proteome</keyword>
<dbReference type="GO" id="GO:0031146">
    <property type="term" value="P:SCF-dependent proteasomal ubiquitin-dependent protein catabolic process"/>
    <property type="evidence" value="ECO:0007669"/>
    <property type="project" value="TreeGrafter"/>
</dbReference>
<dbReference type="SMART" id="SM00367">
    <property type="entry name" value="LRR_CC"/>
    <property type="match status" value="5"/>
</dbReference>
<reference evidence="1" key="1">
    <citation type="submission" date="2022-03" db="EMBL/GenBank/DDBJ databases">
        <authorList>
            <person name="Martin C."/>
        </authorList>
    </citation>
    <scope>NUCLEOTIDE SEQUENCE</scope>
</reference>
<evidence type="ECO:0000313" key="1">
    <source>
        <dbReference type="EMBL" id="CAH1783268.1"/>
    </source>
</evidence>
<protein>
    <submittedName>
        <fullName evidence="1">Uncharacterized protein</fullName>
    </submittedName>
</protein>
<dbReference type="PANTHER" id="PTHR13318">
    <property type="entry name" value="PARTNER OF PAIRED, ISOFORM B-RELATED"/>
    <property type="match status" value="1"/>
</dbReference>
<evidence type="ECO:0000313" key="2">
    <source>
        <dbReference type="Proteomes" id="UP000749559"/>
    </source>
</evidence>
<organism evidence="1 2">
    <name type="scientific">Owenia fusiformis</name>
    <name type="common">Polychaete worm</name>
    <dbReference type="NCBI Taxonomy" id="6347"/>
    <lineage>
        <taxon>Eukaryota</taxon>
        <taxon>Metazoa</taxon>
        <taxon>Spiralia</taxon>
        <taxon>Lophotrochozoa</taxon>
        <taxon>Annelida</taxon>
        <taxon>Polychaeta</taxon>
        <taxon>Sedentaria</taxon>
        <taxon>Canalipalpata</taxon>
        <taxon>Sabellida</taxon>
        <taxon>Oweniida</taxon>
        <taxon>Oweniidae</taxon>
        <taxon>Owenia</taxon>
    </lineage>
</organism>